<evidence type="ECO:0000313" key="6">
    <source>
        <dbReference type="EMBL" id="AWH91564.1"/>
    </source>
</evidence>
<reference evidence="6 7" key="1">
    <citation type="submission" date="2016-04" db="EMBL/GenBank/DDBJ databases">
        <title>Complete genome sequence of Dietzia lutea YIM 80766T, a strain isolated from desert soil in Egypt.</title>
        <authorList>
            <person name="Zhao J."/>
            <person name="Hu B."/>
            <person name="Geng S."/>
            <person name="Nie Y."/>
            <person name="Tang Y."/>
        </authorList>
    </citation>
    <scope>NUCLEOTIDE SEQUENCE [LARGE SCALE GENOMIC DNA]</scope>
    <source>
        <strain evidence="6 7">YIM 80766</strain>
    </source>
</reference>
<dbReference type="KEGG" id="dlu:A6035_04620"/>
<dbReference type="AlphaFoldDB" id="A0A2S1R5N9"/>
<dbReference type="InterPro" id="IPR036390">
    <property type="entry name" value="WH_DNA-bd_sf"/>
</dbReference>
<sequence length="263" mass="27460">MSTSSESQAPPNKELVGALLKACSLLDHFGADRPEWTLNELTAVSGMNKTTIHRLMATLIHAGWVDRTGDGAYRVTVRLFEIGSSALAELDLRSAARPHLLALAAGFGDTAYLMVPADEGAVCIDKVDGTGSLVVAGINIGTVLPYHAAAGPVVMLANSPALRDRWVQEGLTRFTSRTMHDPGALAAHLDRVRDAGYSLSESDYLDGVSAVAAPVRDQTGAVVGSISVGGRAENFTGPTLDAKIEQVTRAALRVSSVVQAAAG</sequence>
<dbReference type="InterPro" id="IPR036388">
    <property type="entry name" value="WH-like_DNA-bd_sf"/>
</dbReference>
<dbReference type="PANTHER" id="PTHR30136">
    <property type="entry name" value="HELIX-TURN-HELIX TRANSCRIPTIONAL REGULATOR, ICLR FAMILY"/>
    <property type="match status" value="1"/>
</dbReference>
<dbReference type="SMART" id="SM00346">
    <property type="entry name" value="HTH_ICLR"/>
    <property type="match status" value="1"/>
</dbReference>
<keyword evidence="2" id="KW-0238">DNA-binding</keyword>
<protein>
    <submittedName>
        <fullName evidence="6">IclR family transcriptional regulator</fullName>
    </submittedName>
</protein>
<dbReference type="GO" id="GO:0003677">
    <property type="term" value="F:DNA binding"/>
    <property type="evidence" value="ECO:0007669"/>
    <property type="project" value="UniProtKB-KW"/>
</dbReference>
<accession>A0A2S1R5N9</accession>
<evidence type="ECO:0000256" key="3">
    <source>
        <dbReference type="ARBA" id="ARBA00023163"/>
    </source>
</evidence>
<dbReference type="SUPFAM" id="SSF46785">
    <property type="entry name" value="Winged helix' DNA-binding domain"/>
    <property type="match status" value="1"/>
</dbReference>
<dbReference type="Pfam" id="PF09339">
    <property type="entry name" value="HTH_IclR"/>
    <property type="match status" value="1"/>
</dbReference>
<dbReference type="InterPro" id="IPR005471">
    <property type="entry name" value="Tscrpt_reg_IclR_N"/>
</dbReference>
<dbReference type="GO" id="GO:0003700">
    <property type="term" value="F:DNA-binding transcription factor activity"/>
    <property type="evidence" value="ECO:0007669"/>
    <property type="project" value="TreeGrafter"/>
</dbReference>
<dbReference type="InterPro" id="IPR029016">
    <property type="entry name" value="GAF-like_dom_sf"/>
</dbReference>
<name>A0A2S1R5N9_9ACTN</name>
<organism evidence="6 7">
    <name type="scientific">Dietzia lutea</name>
    <dbReference type="NCBI Taxonomy" id="546160"/>
    <lineage>
        <taxon>Bacteria</taxon>
        <taxon>Bacillati</taxon>
        <taxon>Actinomycetota</taxon>
        <taxon>Actinomycetes</taxon>
        <taxon>Mycobacteriales</taxon>
        <taxon>Dietziaceae</taxon>
        <taxon>Dietzia</taxon>
    </lineage>
</organism>
<dbReference type="InterPro" id="IPR050707">
    <property type="entry name" value="HTH_MetabolicPath_Reg"/>
</dbReference>
<feature type="domain" description="HTH iclR-type" evidence="4">
    <location>
        <begin position="16"/>
        <end position="77"/>
    </location>
</feature>
<evidence type="ECO:0000259" key="5">
    <source>
        <dbReference type="PROSITE" id="PS51078"/>
    </source>
</evidence>
<dbReference type="InterPro" id="IPR014757">
    <property type="entry name" value="Tscrpt_reg_IclR_C"/>
</dbReference>
<keyword evidence="3" id="KW-0804">Transcription</keyword>
<gene>
    <name evidence="6" type="ORF">A6035_04620</name>
</gene>
<keyword evidence="1" id="KW-0805">Transcription regulation</keyword>
<evidence type="ECO:0000259" key="4">
    <source>
        <dbReference type="PROSITE" id="PS51077"/>
    </source>
</evidence>
<keyword evidence="7" id="KW-1185">Reference proteome</keyword>
<dbReference type="RefSeq" id="WP_108846825.1">
    <property type="nucleotide sequence ID" value="NZ_CP015449.1"/>
</dbReference>
<dbReference type="Gene3D" id="3.30.450.40">
    <property type="match status" value="1"/>
</dbReference>
<feature type="domain" description="IclR-ED" evidence="5">
    <location>
        <begin position="78"/>
        <end position="260"/>
    </location>
</feature>
<dbReference type="PROSITE" id="PS51077">
    <property type="entry name" value="HTH_ICLR"/>
    <property type="match status" value="1"/>
</dbReference>
<dbReference type="Pfam" id="PF01614">
    <property type="entry name" value="IclR_C"/>
    <property type="match status" value="1"/>
</dbReference>
<dbReference type="OrthoDB" id="7274111at2"/>
<dbReference type="SUPFAM" id="SSF55781">
    <property type="entry name" value="GAF domain-like"/>
    <property type="match status" value="1"/>
</dbReference>
<proteinExistence type="predicted"/>
<dbReference type="PANTHER" id="PTHR30136:SF35">
    <property type="entry name" value="HTH-TYPE TRANSCRIPTIONAL REGULATOR RV1719"/>
    <property type="match status" value="1"/>
</dbReference>
<dbReference type="EMBL" id="CP015449">
    <property type="protein sequence ID" value="AWH91564.1"/>
    <property type="molecule type" value="Genomic_DNA"/>
</dbReference>
<dbReference type="GO" id="GO:0045892">
    <property type="term" value="P:negative regulation of DNA-templated transcription"/>
    <property type="evidence" value="ECO:0007669"/>
    <property type="project" value="TreeGrafter"/>
</dbReference>
<dbReference type="Proteomes" id="UP000244928">
    <property type="component" value="Chromosome"/>
</dbReference>
<dbReference type="PROSITE" id="PS51078">
    <property type="entry name" value="ICLR_ED"/>
    <property type="match status" value="1"/>
</dbReference>
<evidence type="ECO:0000313" key="7">
    <source>
        <dbReference type="Proteomes" id="UP000244928"/>
    </source>
</evidence>
<evidence type="ECO:0000256" key="2">
    <source>
        <dbReference type="ARBA" id="ARBA00023125"/>
    </source>
</evidence>
<dbReference type="Gene3D" id="1.10.10.10">
    <property type="entry name" value="Winged helix-like DNA-binding domain superfamily/Winged helix DNA-binding domain"/>
    <property type="match status" value="1"/>
</dbReference>
<evidence type="ECO:0000256" key="1">
    <source>
        <dbReference type="ARBA" id="ARBA00023015"/>
    </source>
</evidence>